<dbReference type="RefSeq" id="WP_282758761.1">
    <property type="nucleotide sequence ID" value="NZ_JASCTH010000005.1"/>
</dbReference>
<keyword evidence="4 7" id="KW-0812">Transmembrane</keyword>
<dbReference type="InterPro" id="IPR051311">
    <property type="entry name" value="DedA_domain"/>
</dbReference>
<feature type="transmembrane region" description="Helical" evidence="7">
    <location>
        <begin position="51"/>
        <end position="72"/>
    </location>
</feature>
<dbReference type="Proteomes" id="UP001241758">
    <property type="component" value="Unassembled WGS sequence"/>
</dbReference>
<sequence>MLEHLMSVLCSPWLYLIVAVAVAVDGVVPVVPSEALVISLGAMSATGSPHLLALGAAVVVGGVAGDRAAYLLGRKAGARATAGKVAVARAKAERALLRYGGAALLIGRFLPYGRTASTMTSGSVSLPVGRFHLFSMLASVCWAVYTIGLGRLAGATFAGSPLLGAAFGLLLGTILAGVCAIVEKRRGAAAVVPGHEPVAAHHSLSS</sequence>
<dbReference type="Pfam" id="PF09335">
    <property type="entry name" value="VTT_dom"/>
    <property type="match status" value="1"/>
</dbReference>
<keyword evidence="10" id="KW-1185">Reference proteome</keyword>
<feature type="transmembrane region" description="Helical" evidence="7">
    <location>
        <begin position="131"/>
        <end position="150"/>
    </location>
</feature>
<comment type="caution">
    <text evidence="9">The sequence shown here is derived from an EMBL/GenBank/DDBJ whole genome shotgun (WGS) entry which is preliminary data.</text>
</comment>
<evidence type="ECO:0000256" key="7">
    <source>
        <dbReference type="SAM" id="Phobius"/>
    </source>
</evidence>
<evidence type="ECO:0000313" key="10">
    <source>
        <dbReference type="Proteomes" id="UP001241758"/>
    </source>
</evidence>
<evidence type="ECO:0000313" key="9">
    <source>
        <dbReference type="EMBL" id="MDI6098868.1"/>
    </source>
</evidence>
<proteinExistence type="inferred from homology"/>
<name>A0ABT6WGP4_9ACTN</name>
<reference evidence="9 10" key="1">
    <citation type="submission" date="2023-05" db="EMBL/GenBank/DDBJ databases">
        <title>Actinoplanes sp. NEAU-A12 genome sequencing.</title>
        <authorList>
            <person name="Wang Z.-S."/>
        </authorList>
    </citation>
    <scope>NUCLEOTIDE SEQUENCE [LARGE SCALE GENOMIC DNA]</scope>
    <source>
        <strain evidence="9 10">NEAU-A12</strain>
    </source>
</reference>
<evidence type="ECO:0000256" key="4">
    <source>
        <dbReference type="ARBA" id="ARBA00022692"/>
    </source>
</evidence>
<keyword evidence="3" id="KW-1003">Cell membrane</keyword>
<evidence type="ECO:0000256" key="6">
    <source>
        <dbReference type="ARBA" id="ARBA00023136"/>
    </source>
</evidence>
<evidence type="ECO:0000256" key="1">
    <source>
        <dbReference type="ARBA" id="ARBA00004651"/>
    </source>
</evidence>
<protein>
    <submittedName>
        <fullName evidence="9">VTT domain-containing protein</fullName>
    </submittedName>
</protein>
<organism evidence="9 10">
    <name type="scientific">Actinoplanes sandaracinus</name>
    <dbReference type="NCBI Taxonomy" id="3045177"/>
    <lineage>
        <taxon>Bacteria</taxon>
        <taxon>Bacillati</taxon>
        <taxon>Actinomycetota</taxon>
        <taxon>Actinomycetes</taxon>
        <taxon>Micromonosporales</taxon>
        <taxon>Micromonosporaceae</taxon>
        <taxon>Actinoplanes</taxon>
    </lineage>
</organism>
<gene>
    <name evidence="9" type="ORF">QLQ12_09675</name>
</gene>
<feature type="transmembrane region" description="Helical" evidence="7">
    <location>
        <begin position="162"/>
        <end position="182"/>
    </location>
</feature>
<evidence type="ECO:0000256" key="3">
    <source>
        <dbReference type="ARBA" id="ARBA00022475"/>
    </source>
</evidence>
<feature type="domain" description="VTT" evidence="8">
    <location>
        <begin position="31"/>
        <end position="151"/>
    </location>
</feature>
<dbReference type="InterPro" id="IPR032816">
    <property type="entry name" value="VTT_dom"/>
</dbReference>
<dbReference type="PANTHER" id="PTHR42709:SF6">
    <property type="entry name" value="UNDECAPRENYL PHOSPHATE TRANSPORTER A"/>
    <property type="match status" value="1"/>
</dbReference>
<evidence type="ECO:0000256" key="5">
    <source>
        <dbReference type="ARBA" id="ARBA00022989"/>
    </source>
</evidence>
<feature type="transmembrane region" description="Helical" evidence="7">
    <location>
        <begin position="12"/>
        <end position="31"/>
    </location>
</feature>
<comment type="subcellular location">
    <subcellularLocation>
        <location evidence="1">Cell membrane</location>
        <topology evidence="1">Multi-pass membrane protein</topology>
    </subcellularLocation>
</comment>
<keyword evidence="6 7" id="KW-0472">Membrane</keyword>
<dbReference type="PANTHER" id="PTHR42709">
    <property type="entry name" value="ALKALINE PHOSPHATASE LIKE PROTEIN"/>
    <property type="match status" value="1"/>
</dbReference>
<dbReference type="EMBL" id="JASCTH010000005">
    <property type="protein sequence ID" value="MDI6098868.1"/>
    <property type="molecule type" value="Genomic_DNA"/>
</dbReference>
<comment type="similarity">
    <text evidence="2">Belongs to the DedA family.</text>
</comment>
<keyword evidence="5 7" id="KW-1133">Transmembrane helix</keyword>
<evidence type="ECO:0000256" key="2">
    <source>
        <dbReference type="ARBA" id="ARBA00010792"/>
    </source>
</evidence>
<accession>A0ABT6WGP4</accession>
<evidence type="ECO:0000259" key="8">
    <source>
        <dbReference type="Pfam" id="PF09335"/>
    </source>
</evidence>